<dbReference type="GO" id="GO:0006370">
    <property type="term" value="P:7-methylguanosine mRNA capping"/>
    <property type="evidence" value="ECO:0007669"/>
    <property type="project" value="UniProtKB-UniRule"/>
</dbReference>
<keyword evidence="12" id="KW-1185">Reference proteome</keyword>
<feature type="compositionally biased region" description="Basic and acidic residues" evidence="9">
    <location>
        <begin position="338"/>
        <end position="350"/>
    </location>
</feature>
<feature type="compositionally biased region" description="Low complexity" evidence="9">
    <location>
        <begin position="165"/>
        <end position="184"/>
    </location>
</feature>
<evidence type="ECO:0000256" key="3">
    <source>
        <dbReference type="ARBA" id="ARBA00006345"/>
    </source>
</evidence>
<evidence type="ECO:0000256" key="5">
    <source>
        <dbReference type="ARBA" id="ARBA00022801"/>
    </source>
</evidence>
<dbReference type="OrthoDB" id="272147at2759"/>
<evidence type="ECO:0000256" key="4">
    <source>
        <dbReference type="ARBA" id="ARBA00022664"/>
    </source>
</evidence>
<dbReference type="EMBL" id="JAPMSZ010000007">
    <property type="protein sequence ID" value="KAJ5096011.1"/>
    <property type="molecule type" value="Genomic_DNA"/>
</dbReference>
<evidence type="ECO:0000256" key="8">
    <source>
        <dbReference type="RuleBase" id="RU367053"/>
    </source>
</evidence>
<feature type="domain" description="Ig-like" evidence="10">
    <location>
        <begin position="611"/>
        <end position="647"/>
    </location>
</feature>
<comment type="similarity">
    <text evidence="3 8">Belongs to the fungal TPase family.</text>
</comment>
<feature type="compositionally biased region" description="Polar residues" evidence="9">
    <location>
        <begin position="55"/>
        <end position="74"/>
    </location>
</feature>
<feature type="compositionally biased region" description="Polar residues" evidence="9">
    <location>
        <begin position="135"/>
        <end position="154"/>
    </location>
</feature>
<dbReference type="GO" id="GO:0031533">
    <property type="term" value="C:mRNA capping enzyme complex"/>
    <property type="evidence" value="ECO:0007669"/>
    <property type="project" value="UniProtKB-UniRule"/>
</dbReference>
<comment type="caution">
    <text evidence="11">The sequence shown here is derived from an EMBL/GenBank/DDBJ whole genome shotgun (WGS) entry which is preliminary data.</text>
</comment>
<dbReference type="Gene3D" id="3.20.100.10">
    <property type="entry name" value="mRNA triphosphatase Cet1-like"/>
    <property type="match status" value="1"/>
</dbReference>
<dbReference type="GeneID" id="81395117"/>
<dbReference type="InterPro" id="IPR007110">
    <property type="entry name" value="Ig-like_dom"/>
</dbReference>
<name>A0A9W9F9F1_9EURO</name>
<comment type="cofactor">
    <cofactor evidence="1 8">
        <name>Mg(2+)</name>
        <dbReference type="ChEBI" id="CHEBI:18420"/>
    </cofactor>
</comment>
<comment type="subunit">
    <text evidence="8">Heterodimer. The mRNA-capping enzyme is composed of two separate chains alpha and beta, respectively a mRNA guanylyltransferase and an mRNA 5'-triphosphate monophosphatase.</text>
</comment>
<dbReference type="PANTHER" id="PTHR28118">
    <property type="entry name" value="POLYNUCLEOTIDE 5'-TRIPHOSPHATASE-RELATED"/>
    <property type="match status" value="1"/>
</dbReference>
<reference evidence="11" key="2">
    <citation type="journal article" date="2023" name="IMA Fungus">
        <title>Comparative genomic study of the Penicillium genus elucidates a diverse pangenome and 15 lateral gene transfer events.</title>
        <authorList>
            <person name="Petersen C."/>
            <person name="Sorensen T."/>
            <person name="Nielsen M.R."/>
            <person name="Sondergaard T.E."/>
            <person name="Sorensen J.L."/>
            <person name="Fitzpatrick D.A."/>
            <person name="Frisvad J.C."/>
            <person name="Nielsen K.L."/>
        </authorList>
    </citation>
    <scope>NUCLEOTIDE SEQUENCE</scope>
    <source>
        <strain evidence="11">IBT 34128</strain>
    </source>
</reference>
<evidence type="ECO:0000256" key="2">
    <source>
        <dbReference type="ARBA" id="ARBA00004123"/>
    </source>
</evidence>
<dbReference type="InterPro" id="IPR004206">
    <property type="entry name" value="mRNA_triPase_Cet1"/>
</dbReference>
<feature type="compositionally biased region" description="Polar residues" evidence="9">
    <location>
        <begin position="21"/>
        <end position="37"/>
    </location>
</feature>
<dbReference type="GO" id="GO:0140818">
    <property type="term" value="F:mRNA 5'-triphosphate monophosphatase activity"/>
    <property type="evidence" value="ECO:0007669"/>
    <property type="project" value="UniProtKB-EC"/>
</dbReference>
<keyword evidence="4 8" id="KW-0507">mRNA processing</keyword>
<proteinExistence type="inferred from homology"/>
<evidence type="ECO:0000256" key="7">
    <source>
        <dbReference type="ARBA" id="ARBA00047740"/>
    </source>
</evidence>
<evidence type="ECO:0000256" key="9">
    <source>
        <dbReference type="SAM" id="MobiDB-lite"/>
    </source>
</evidence>
<comment type="subcellular location">
    <subcellularLocation>
        <location evidence="2 8">Nucleus</location>
    </subcellularLocation>
</comment>
<accession>A0A9W9F9F1</accession>
<evidence type="ECO:0000259" key="10">
    <source>
        <dbReference type="PROSITE" id="PS50835"/>
    </source>
</evidence>
<feature type="compositionally biased region" description="Polar residues" evidence="9">
    <location>
        <begin position="239"/>
        <end position="251"/>
    </location>
</feature>
<evidence type="ECO:0000256" key="1">
    <source>
        <dbReference type="ARBA" id="ARBA00001946"/>
    </source>
</evidence>
<feature type="compositionally biased region" description="Pro residues" evidence="9">
    <location>
        <begin position="437"/>
        <end position="449"/>
    </location>
</feature>
<dbReference type="FunFam" id="3.20.100.10:FF:000002">
    <property type="entry name" value="mRNA capping nucleoside-triphosphatase, putative"/>
    <property type="match status" value="1"/>
</dbReference>
<feature type="compositionally biased region" description="Polar residues" evidence="9">
    <location>
        <begin position="277"/>
        <end position="289"/>
    </location>
</feature>
<reference evidence="11" key="1">
    <citation type="submission" date="2022-11" db="EMBL/GenBank/DDBJ databases">
        <authorList>
            <person name="Petersen C."/>
        </authorList>
    </citation>
    <scope>NUCLEOTIDE SEQUENCE</scope>
    <source>
        <strain evidence="11">IBT 34128</strain>
    </source>
</reference>
<evidence type="ECO:0000313" key="11">
    <source>
        <dbReference type="EMBL" id="KAJ5096011.1"/>
    </source>
</evidence>
<dbReference type="EC" id="3.6.1.74" evidence="8"/>
<comment type="function">
    <text evidence="8">First step of mRNA capping. Converts the 5'-triphosphate end of a nascent mRNA chain into a diphosphate end.</text>
</comment>
<dbReference type="RefSeq" id="XP_056511562.1">
    <property type="nucleotide sequence ID" value="XM_056655949.1"/>
</dbReference>
<dbReference type="InterPro" id="IPR040343">
    <property type="entry name" value="Cet1/Ctl1"/>
</dbReference>
<dbReference type="InterPro" id="IPR033469">
    <property type="entry name" value="CYTH-like_dom_sf"/>
</dbReference>
<dbReference type="Pfam" id="PF02940">
    <property type="entry name" value="mRNA_triPase"/>
    <property type="match status" value="1"/>
</dbReference>
<dbReference type="InterPro" id="IPR037009">
    <property type="entry name" value="mRNA_triPase_Cet1_sf"/>
</dbReference>
<keyword evidence="6 8" id="KW-0539">Nucleus</keyword>
<dbReference type="PANTHER" id="PTHR28118:SF1">
    <property type="entry name" value="POLYNUCLEOTIDE 5'-TRIPHOSPHATASE CTL1-RELATED"/>
    <property type="match status" value="1"/>
</dbReference>
<dbReference type="SUPFAM" id="SSF55154">
    <property type="entry name" value="CYTH-like phosphatases"/>
    <property type="match status" value="1"/>
</dbReference>
<dbReference type="Proteomes" id="UP001141434">
    <property type="component" value="Unassembled WGS sequence"/>
</dbReference>
<feature type="compositionally biased region" description="Polar residues" evidence="9">
    <location>
        <begin position="80"/>
        <end position="91"/>
    </location>
</feature>
<dbReference type="PROSITE" id="PS50835">
    <property type="entry name" value="IG_LIKE"/>
    <property type="match status" value="1"/>
</dbReference>
<evidence type="ECO:0000313" key="12">
    <source>
        <dbReference type="Proteomes" id="UP001141434"/>
    </source>
</evidence>
<keyword evidence="8" id="KW-0506">mRNA capping</keyword>
<protein>
    <recommendedName>
        <fullName evidence="8">mRNA-capping enzyme subunit beta</fullName>
        <ecNumber evidence="8">3.6.1.74</ecNumber>
    </recommendedName>
    <alternativeName>
        <fullName evidence="8">mRNA 5'-phosphatase</fullName>
    </alternativeName>
    <alternativeName>
        <fullName evidence="8">mRNA 5'-triphosphate monophosphatase</fullName>
    </alternativeName>
</protein>
<dbReference type="CDD" id="cd07470">
    <property type="entry name" value="CYTH-like_mRNA_RTPase"/>
    <property type="match status" value="1"/>
</dbReference>
<evidence type="ECO:0000256" key="6">
    <source>
        <dbReference type="ARBA" id="ARBA00023242"/>
    </source>
</evidence>
<dbReference type="GO" id="GO:0004651">
    <property type="term" value="F:polynucleotide 5'-phosphatase activity"/>
    <property type="evidence" value="ECO:0007669"/>
    <property type="project" value="UniProtKB-UniRule"/>
</dbReference>
<feature type="compositionally biased region" description="Polar residues" evidence="9">
    <location>
        <begin position="201"/>
        <end position="224"/>
    </location>
</feature>
<comment type="catalytic activity">
    <reaction evidence="7">
        <text>a 5'-end triphospho-ribonucleoside in mRNA + H2O = a 5'-end diphospho-ribonucleoside in mRNA + phosphate + H(+)</text>
        <dbReference type="Rhea" id="RHEA:67004"/>
        <dbReference type="Rhea" id="RHEA-COMP:17164"/>
        <dbReference type="Rhea" id="RHEA-COMP:17165"/>
        <dbReference type="ChEBI" id="CHEBI:15377"/>
        <dbReference type="ChEBI" id="CHEBI:15378"/>
        <dbReference type="ChEBI" id="CHEBI:43474"/>
        <dbReference type="ChEBI" id="CHEBI:167616"/>
        <dbReference type="ChEBI" id="CHEBI:167618"/>
        <dbReference type="EC" id="3.6.1.74"/>
    </reaction>
    <physiologicalReaction direction="left-to-right" evidence="7">
        <dbReference type="Rhea" id="RHEA:67005"/>
    </physiologicalReaction>
</comment>
<feature type="region of interest" description="Disordered" evidence="9">
    <location>
        <begin position="1"/>
        <end position="454"/>
    </location>
</feature>
<gene>
    <name evidence="11" type="ORF">NUU61_005367</name>
</gene>
<dbReference type="AlphaFoldDB" id="A0A9W9F9F1"/>
<organism evidence="11 12">
    <name type="scientific">Penicillium alfredii</name>
    <dbReference type="NCBI Taxonomy" id="1506179"/>
    <lineage>
        <taxon>Eukaryota</taxon>
        <taxon>Fungi</taxon>
        <taxon>Dikarya</taxon>
        <taxon>Ascomycota</taxon>
        <taxon>Pezizomycotina</taxon>
        <taxon>Eurotiomycetes</taxon>
        <taxon>Eurotiomycetidae</taxon>
        <taxon>Eurotiales</taxon>
        <taxon>Aspergillaceae</taxon>
        <taxon>Penicillium</taxon>
    </lineage>
</organism>
<sequence>MDLRTIMNSDAGGASNPPPATQSSGPPSDASHQSRAQPPSYPDYAARPQPPLLHTSPSQSSPYGPTQSPYQQFSAPKLNTAVQSQRSQSPPHVSAPYGPGARDPYGAAYPNPQHPAGPLASPYTPQPMSAGPQYPEQSSQFAQQRSHSLQSVMTNPHAPNESFRPQDSPPSASQPLPSQQFSPSAHRSVPDTPLGPPPAFSTHQSPLSTRPQSSGRDSPRNPLSSPRPAVDIQSREPGPTQSPVTQRQFSPRGSRPPELPSHPHPANLKPEPRESASPKTVSRQNSAAATSEDRRWNESPTSSLHPGAGSDVRASPSALGHTPINSSPSGPGVGAHPLKMEVDHEQEPRPEIQPPRPKRRRYDEPPVYAQRSVRTKGKCPVIPKCQPPIPKHARKAYHDSWATRRQSSPGAGSAVPAPTRAIPGPAAQSPTTNGPSSQPPSLNPPPLNPPKVGSLGRWEPSISGYIPYEEVTKLLCDFLFQHVVMRNDVAAGPAGSAAAGQGAIIEVEAKLGHVMDMDRGDRLRLPVLTETAINRENSRFRTSFESSMTIEQHRAMNNFLNETVKASLPQSGPNRIPLSYAHKKERDTFYEVSPAELPPVIRQNLNPRHKPKVRVTTDQRTGEVLAKIIKCRVADIDVSSPRTTVDWRVSVNLEMEYPGDVHHLPVVDASKGGRGERNKDRMSYRHLAYQIDLTQVARAEPPTKNDFEHELEIEVSGAEIRRQGQLAISGDPTNQYEDLIKGFVDNIRILARAVPP</sequence>
<keyword evidence="5 8" id="KW-0378">Hydrolase</keyword>